<name>A0A061E4T4_THECC</name>
<keyword evidence="1" id="KW-0472">Membrane</keyword>
<evidence type="ECO:0000313" key="3">
    <source>
        <dbReference type="Proteomes" id="UP000026915"/>
    </source>
</evidence>
<dbReference type="HOGENOM" id="CLU_2659470_0_0_1"/>
<protein>
    <submittedName>
        <fullName evidence="2">Uncharacterized protein</fullName>
    </submittedName>
</protein>
<dbReference type="InParanoid" id="A0A061E4T4"/>
<evidence type="ECO:0000256" key="1">
    <source>
        <dbReference type="SAM" id="Phobius"/>
    </source>
</evidence>
<keyword evidence="3" id="KW-1185">Reference proteome</keyword>
<evidence type="ECO:0000313" key="2">
    <source>
        <dbReference type="EMBL" id="EOY00035.1"/>
    </source>
</evidence>
<proteinExistence type="predicted"/>
<keyword evidence="1" id="KW-1133">Transmembrane helix</keyword>
<reference evidence="2 3" key="1">
    <citation type="journal article" date="2013" name="Genome Biol.">
        <title>The genome sequence of the most widely cultivated cacao type and its use to identify candidate genes regulating pod color.</title>
        <authorList>
            <person name="Motamayor J.C."/>
            <person name="Mockaitis K."/>
            <person name="Schmutz J."/>
            <person name="Haiminen N."/>
            <person name="Iii D.L."/>
            <person name="Cornejo O."/>
            <person name="Findley S.D."/>
            <person name="Zheng P."/>
            <person name="Utro F."/>
            <person name="Royaert S."/>
            <person name="Saski C."/>
            <person name="Jenkins J."/>
            <person name="Podicheti R."/>
            <person name="Zhao M."/>
            <person name="Scheffler B.E."/>
            <person name="Stack J.C."/>
            <person name="Feltus F.A."/>
            <person name="Mustiga G.M."/>
            <person name="Amores F."/>
            <person name="Phillips W."/>
            <person name="Marelli J.P."/>
            <person name="May G.D."/>
            <person name="Shapiro H."/>
            <person name="Ma J."/>
            <person name="Bustamante C.D."/>
            <person name="Schnell R.J."/>
            <person name="Main D."/>
            <person name="Gilbert D."/>
            <person name="Parida L."/>
            <person name="Kuhn D.N."/>
        </authorList>
    </citation>
    <scope>NUCLEOTIDE SEQUENCE [LARGE SCALE GENOMIC DNA]</scope>
    <source>
        <strain evidence="3">cv. Matina 1-6</strain>
    </source>
</reference>
<gene>
    <name evidence="2" type="ORF">TCM_009404</name>
</gene>
<dbReference type="Gramene" id="EOY00035">
    <property type="protein sequence ID" value="EOY00035"/>
    <property type="gene ID" value="TCM_009404"/>
</dbReference>
<dbReference type="Proteomes" id="UP000026915">
    <property type="component" value="Chromosome 2"/>
</dbReference>
<organism evidence="2 3">
    <name type="scientific">Theobroma cacao</name>
    <name type="common">Cacao</name>
    <name type="synonym">Cocoa</name>
    <dbReference type="NCBI Taxonomy" id="3641"/>
    <lineage>
        <taxon>Eukaryota</taxon>
        <taxon>Viridiplantae</taxon>
        <taxon>Streptophyta</taxon>
        <taxon>Embryophyta</taxon>
        <taxon>Tracheophyta</taxon>
        <taxon>Spermatophyta</taxon>
        <taxon>Magnoliopsida</taxon>
        <taxon>eudicotyledons</taxon>
        <taxon>Gunneridae</taxon>
        <taxon>Pentapetalae</taxon>
        <taxon>rosids</taxon>
        <taxon>malvids</taxon>
        <taxon>Malvales</taxon>
        <taxon>Malvaceae</taxon>
        <taxon>Byttnerioideae</taxon>
        <taxon>Theobroma</taxon>
    </lineage>
</organism>
<dbReference type="AlphaFoldDB" id="A0A061E4T4"/>
<sequence length="76" mass="8262">MDIVHSFGLSVVTTLILFPLIIRPCPKNTAFANSHSSLYLTKAYLVSLAFMGLGRKMSTTTPNSPNNSLICFHSSS</sequence>
<feature type="transmembrane region" description="Helical" evidence="1">
    <location>
        <begin position="37"/>
        <end position="54"/>
    </location>
</feature>
<accession>A0A061E4T4</accession>
<keyword evidence="1" id="KW-0812">Transmembrane</keyword>
<feature type="transmembrane region" description="Helical" evidence="1">
    <location>
        <begin position="6"/>
        <end position="25"/>
    </location>
</feature>
<dbReference type="EMBL" id="CM001880">
    <property type="protein sequence ID" value="EOY00035.1"/>
    <property type="molecule type" value="Genomic_DNA"/>
</dbReference>